<dbReference type="Proteomes" id="UP000053330">
    <property type="component" value="Unassembled WGS sequence"/>
</dbReference>
<dbReference type="InterPro" id="IPR015633">
    <property type="entry name" value="E2F"/>
</dbReference>
<dbReference type="Pfam" id="PF02319">
    <property type="entry name" value="WHD_E2F_TDP"/>
    <property type="match status" value="1"/>
</dbReference>
<dbReference type="Pfam" id="PF16421">
    <property type="entry name" value="E2F_CC-MB"/>
    <property type="match status" value="1"/>
</dbReference>
<accession>A0A091KFL4</accession>
<name>A0A091KFL4_9AVES</name>
<gene>
    <name evidence="7" type="ORF">N324_09118</name>
</gene>
<dbReference type="FunFam" id="1.10.10.10:FF:000008">
    <property type="entry name" value="E2F transcription factor 1"/>
    <property type="match status" value="1"/>
</dbReference>
<feature type="non-terminal residue" evidence="7">
    <location>
        <position position="1"/>
    </location>
</feature>
<feature type="domain" description="E2F/DP family winged-helix DNA-binding" evidence="6">
    <location>
        <begin position="4"/>
        <end position="69"/>
    </location>
</feature>
<evidence type="ECO:0000259" key="6">
    <source>
        <dbReference type="SMART" id="SM01372"/>
    </source>
</evidence>
<dbReference type="SUPFAM" id="SSF144074">
    <property type="entry name" value="E2F-DP heterodimerization region"/>
    <property type="match status" value="1"/>
</dbReference>
<evidence type="ECO:0000256" key="2">
    <source>
        <dbReference type="ARBA" id="ARBA00023015"/>
    </source>
</evidence>
<comment type="subcellular location">
    <subcellularLocation>
        <location evidence="5">Nucleus</location>
    </subcellularLocation>
</comment>
<evidence type="ECO:0000256" key="4">
    <source>
        <dbReference type="ARBA" id="ARBA00023163"/>
    </source>
</evidence>
<keyword evidence="8" id="KW-1185">Reference proteome</keyword>
<dbReference type="GO" id="GO:0046983">
    <property type="term" value="F:protein dimerization activity"/>
    <property type="evidence" value="ECO:0007669"/>
    <property type="project" value="InterPro"/>
</dbReference>
<proteinExistence type="inferred from homology"/>
<dbReference type="InterPro" id="IPR032198">
    <property type="entry name" value="E2F_CC-MB"/>
</dbReference>
<evidence type="ECO:0000256" key="5">
    <source>
        <dbReference type="RuleBase" id="RU003796"/>
    </source>
</evidence>
<dbReference type="Gene3D" id="6.10.250.540">
    <property type="match status" value="1"/>
</dbReference>
<sequence length="208" mass="23503">EKTRYDTSLGLLTKKFIRLLSESPDGVVDLNRAAEALEVQKRRIYDITNVLEGIQLIRKKSKNNIQWMGIFEEAAVTAKQQALRGELAELAGMEKTLDQLLQDCALQLRQLTGNQANQRYPYWGKWGGRTDPAFSYTLSPSTLAYVTYQDLRAIGDFQEQTLIAVKAPPETQLEVPDFGEDNLQLHLKSTNGPIEVYLCPEEIVEESP</sequence>
<dbReference type="SMART" id="SM01372">
    <property type="entry name" value="E2F_TDP"/>
    <property type="match status" value="1"/>
</dbReference>
<evidence type="ECO:0000313" key="8">
    <source>
        <dbReference type="Proteomes" id="UP000053330"/>
    </source>
</evidence>
<protein>
    <submittedName>
        <fullName evidence="7">Transcription factor E2F2</fullName>
    </submittedName>
</protein>
<dbReference type="SUPFAM" id="SSF46785">
    <property type="entry name" value="Winged helix' DNA-binding domain"/>
    <property type="match status" value="1"/>
</dbReference>
<dbReference type="Gene3D" id="1.10.10.10">
    <property type="entry name" value="Winged helix-like DNA-binding domain superfamily/Winged helix DNA-binding domain"/>
    <property type="match status" value="1"/>
</dbReference>
<dbReference type="InterPro" id="IPR037241">
    <property type="entry name" value="E2F-DP_heterodim"/>
</dbReference>
<dbReference type="GO" id="GO:0000978">
    <property type="term" value="F:RNA polymerase II cis-regulatory region sequence-specific DNA binding"/>
    <property type="evidence" value="ECO:0007669"/>
    <property type="project" value="InterPro"/>
</dbReference>
<dbReference type="GO" id="GO:0000981">
    <property type="term" value="F:DNA-binding transcription factor activity, RNA polymerase II-specific"/>
    <property type="evidence" value="ECO:0007669"/>
    <property type="project" value="TreeGrafter"/>
</dbReference>
<dbReference type="InterPro" id="IPR003316">
    <property type="entry name" value="E2F_WHTH_DNA-bd_dom"/>
</dbReference>
<keyword evidence="3 5" id="KW-0238">DNA-binding</keyword>
<dbReference type="InterPro" id="IPR036388">
    <property type="entry name" value="WH-like_DNA-bd_sf"/>
</dbReference>
<dbReference type="EMBL" id="KK741516">
    <property type="protein sequence ID" value="KFP38907.1"/>
    <property type="molecule type" value="Genomic_DNA"/>
</dbReference>
<evidence type="ECO:0000256" key="1">
    <source>
        <dbReference type="ARBA" id="ARBA00010940"/>
    </source>
</evidence>
<keyword evidence="5" id="KW-0539">Nucleus</keyword>
<dbReference type="PANTHER" id="PTHR12081">
    <property type="entry name" value="TRANSCRIPTION FACTOR E2F"/>
    <property type="match status" value="1"/>
</dbReference>
<evidence type="ECO:0000313" key="7">
    <source>
        <dbReference type="EMBL" id="KFP38907.1"/>
    </source>
</evidence>
<feature type="non-terminal residue" evidence="7">
    <location>
        <position position="208"/>
    </location>
</feature>
<organism evidence="7 8">
    <name type="scientific">Chlamydotis macqueenii</name>
    <name type="common">Macqueen's bustard</name>
    <dbReference type="NCBI Taxonomy" id="187382"/>
    <lineage>
        <taxon>Eukaryota</taxon>
        <taxon>Metazoa</taxon>
        <taxon>Chordata</taxon>
        <taxon>Craniata</taxon>
        <taxon>Vertebrata</taxon>
        <taxon>Euteleostomi</taxon>
        <taxon>Archelosauria</taxon>
        <taxon>Archosauria</taxon>
        <taxon>Dinosauria</taxon>
        <taxon>Saurischia</taxon>
        <taxon>Theropoda</taxon>
        <taxon>Coelurosauria</taxon>
        <taxon>Aves</taxon>
        <taxon>Neognathae</taxon>
        <taxon>Neoaves</taxon>
        <taxon>Otidimorphae</taxon>
        <taxon>Otidiformes</taxon>
        <taxon>Otididae</taxon>
        <taxon>Chlamydotis</taxon>
    </lineage>
</organism>
<dbReference type="CDD" id="cd14660">
    <property type="entry name" value="E2F_DD"/>
    <property type="match status" value="1"/>
</dbReference>
<dbReference type="PANTHER" id="PTHR12081:SF50">
    <property type="entry name" value="TRANSCRIPTION FACTOR E2F2"/>
    <property type="match status" value="1"/>
</dbReference>
<keyword evidence="2 5" id="KW-0805">Transcription regulation</keyword>
<evidence type="ECO:0000256" key="3">
    <source>
        <dbReference type="ARBA" id="ARBA00023125"/>
    </source>
</evidence>
<comment type="similarity">
    <text evidence="1 5">Belongs to the E2F/DP family.</text>
</comment>
<dbReference type="GO" id="GO:0090575">
    <property type="term" value="C:RNA polymerase II transcription regulator complex"/>
    <property type="evidence" value="ECO:0007669"/>
    <property type="project" value="TreeGrafter"/>
</dbReference>
<keyword evidence="4 5" id="KW-0804">Transcription</keyword>
<dbReference type="InterPro" id="IPR036390">
    <property type="entry name" value="WH_DNA-bd_sf"/>
</dbReference>
<dbReference type="AlphaFoldDB" id="A0A091KFL4"/>
<reference evidence="7 8" key="1">
    <citation type="submission" date="2014-04" db="EMBL/GenBank/DDBJ databases">
        <title>Genome evolution of avian class.</title>
        <authorList>
            <person name="Zhang G."/>
            <person name="Li C."/>
        </authorList>
    </citation>
    <scope>NUCLEOTIDE SEQUENCE [LARGE SCALE GENOMIC DNA]</scope>
    <source>
        <strain evidence="7">BGI_N324</strain>
    </source>
</reference>